<sequence length="81" mass="9385">MASKQWNTFISNSQEIYNPIESVVADEQLYPIKSRCPFNHALLYRGKNGDRPSNEPLGEYVVFSYKNSGIIEFTCKLFLIY</sequence>
<reference evidence="1" key="2">
    <citation type="submission" date="2017-10" db="EMBL/GenBank/DDBJ databases">
        <title>Ladona fulva Genome sequencing and assembly.</title>
        <authorList>
            <person name="Murali S."/>
            <person name="Richards S."/>
            <person name="Bandaranaike D."/>
            <person name="Bellair M."/>
            <person name="Blankenburg K."/>
            <person name="Chao H."/>
            <person name="Dinh H."/>
            <person name="Doddapaneni H."/>
            <person name="Dugan-Rocha S."/>
            <person name="Elkadiri S."/>
            <person name="Gnanaolivu R."/>
            <person name="Hernandez B."/>
            <person name="Skinner E."/>
            <person name="Javaid M."/>
            <person name="Lee S."/>
            <person name="Li M."/>
            <person name="Ming W."/>
            <person name="Munidasa M."/>
            <person name="Muniz J."/>
            <person name="Nguyen L."/>
            <person name="Hughes D."/>
            <person name="Osuji N."/>
            <person name="Pu L.-L."/>
            <person name="Puazo M."/>
            <person name="Qu C."/>
            <person name="Quiroz J."/>
            <person name="Raj R."/>
            <person name="Weissenberger G."/>
            <person name="Xin Y."/>
            <person name="Zou X."/>
            <person name="Han Y."/>
            <person name="Worley K."/>
            <person name="Muzny D."/>
            <person name="Gibbs R."/>
        </authorList>
    </citation>
    <scope>NUCLEOTIDE SEQUENCE</scope>
    <source>
        <strain evidence="1">Sampled in the wild</strain>
    </source>
</reference>
<dbReference type="Proteomes" id="UP000792457">
    <property type="component" value="Unassembled WGS sequence"/>
</dbReference>
<keyword evidence="2" id="KW-1185">Reference proteome</keyword>
<dbReference type="AlphaFoldDB" id="A0A8K0K9M6"/>
<evidence type="ECO:0000313" key="2">
    <source>
        <dbReference type="Proteomes" id="UP000792457"/>
    </source>
</evidence>
<reference evidence="1" key="1">
    <citation type="submission" date="2013-04" db="EMBL/GenBank/DDBJ databases">
        <authorList>
            <person name="Qu J."/>
            <person name="Murali S.C."/>
            <person name="Bandaranaike D."/>
            <person name="Bellair M."/>
            <person name="Blankenburg K."/>
            <person name="Chao H."/>
            <person name="Dinh H."/>
            <person name="Doddapaneni H."/>
            <person name="Downs B."/>
            <person name="Dugan-Rocha S."/>
            <person name="Elkadiri S."/>
            <person name="Gnanaolivu R.D."/>
            <person name="Hernandez B."/>
            <person name="Javaid M."/>
            <person name="Jayaseelan J.C."/>
            <person name="Lee S."/>
            <person name="Li M."/>
            <person name="Ming W."/>
            <person name="Munidasa M."/>
            <person name="Muniz J."/>
            <person name="Nguyen L."/>
            <person name="Ongeri F."/>
            <person name="Osuji N."/>
            <person name="Pu L.-L."/>
            <person name="Puazo M."/>
            <person name="Qu C."/>
            <person name="Quiroz J."/>
            <person name="Raj R."/>
            <person name="Weissenberger G."/>
            <person name="Xin Y."/>
            <person name="Zou X."/>
            <person name="Han Y."/>
            <person name="Richards S."/>
            <person name="Worley K."/>
            <person name="Muzny D."/>
            <person name="Gibbs R."/>
        </authorList>
    </citation>
    <scope>NUCLEOTIDE SEQUENCE</scope>
    <source>
        <strain evidence="1">Sampled in the wild</strain>
    </source>
</reference>
<dbReference type="EMBL" id="KZ308530">
    <property type="protein sequence ID" value="KAG8231084.1"/>
    <property type="molecule type" value="Genomic_DNA"/>
</dbReference>
<comment type="caution">
    <text evidence="1">The sequence shown here is derived from an EMBL/GenBank/DDBJ whole genome shotgun (WGS) entry which is preliminary data.</text>
</comment>
<accession>A0A8K0K9M6</accession>
<evidence type="ECO:0000313" key="1">
    <source>
        <dbReference type="EMBL" id="KAG8231084.1"/>
    </source>
</evidence>
<organism evidence="1 2">
    <name type="scientific">Ladona fulva</name>
    <name type="common">Scarce chaser dragonfly</name>
    <name type="synonym">Libellula fulva</name>
    <dbReference type="NCBI Taxonomy" id="123851"/>
    <lineage>
        <taxon>Eukaryota</taxon>
        <taxon>Metazoa</taxon>
        <taxon>Ecdysozoa</taxon>
        <taxon>Arthropoda</taxon>
        <taxon>Hexapoda</taxon>
        <taxon>Insecta</taxon>
        <taxon>Pterygota</taxon>
        <taxon>Palaeoptera</taxon>
        <taxon>Odonata</taxon>
        <taxon>Epiprocta</taxon>
        <taxon>Anisoptera</taxon>
        <taxon>Libelluloidea</taxon>
        <taxon>Libellulidae</taxon>
        <taxon>Ladona</taxon>
    </lineage>
</organism>
<proteinExistence type="predicted"/>
<protein>
    <submittedName>
        <fullName evidence="1">Uncharacterized protein</fullName>
    </submittedName>
</protein>
<gene>
    <name evidence="1" type="ORF">J437_LFUL011052</name>
</gene>
<name>A0A8K0K9M6_LADFU</name>